<keyword evidence="1 3" id="KW-0732">Signal</keyword>
<feature type="signal peptide" evidence="3">
    <location>
        <begin position="1"/>
        <end position="22"/>
    </location>
</feature>
<feature type="coiled-coil region" evidence="2">
    <location>
        <begin position="163"/>
        <end position="281"/>
    </location>
</feature>
<dbReference type="CDD" id="cd12797">
    <property type="entry name" value="M23_peptidase"/>
    <property type="match status" value="1"/>
</dbReference>
<dbReference type="Proteomes" id="UP000255326">
    <property type="component" value="Unassembled WGS sequence"/>
</dbReference>
<dbReference type="GO" id="GO:0004222">
    <property type="term" value="F:metalloendopeptidase activity"/>
    <property type="evidence" value="ECO:0007669"/>
    <property type="project" value="TreeGrafter"/>
</dbReference>
<evidence type="ECO:0000256" key="3">
    <source>
        <dbReference type="SAM" id="SignalP"/>
    </source>
</evidence>
<dbReference type="InterPro" id="IPR050570">
    <property type="entry name" value="Cell_wall_metabolism_enzyme"/>
</dbReference>
<comment type="caution">
    <text evidence="6">The sequence shown here is derived from an EMBL/GenBank/DDBJ whole genome shotgun (WGS) entry which is preliminary data.</text>
</comment>
<feature type="domain" description="Peptidoglycan hydrolase PcsB coiled-coil" evidence="5">
    <location>
        <begin position="109"/>
        <end position="183"/>
    </location>
</feature>
<dbReference type="Pfam" id="PF24568">
    <property type="entry name" value="CC_PcsB"/>
    <property type="match status" value="1"/>
</dbReference>
<gene>
    <name evidence="6" type="ORF">DFR59_1126</name>
</gene>
<dbReference type="PANTHER" id="PTHR21666">
    <property type="entry name" value="PEPTIDASE-RELATED"/>
    <property type="match status" value="1"/>
</dbReference>
<evidence type="ECO:0000259" key="5">
    <source>
        <dbReference type="Pfam" id="PF24568"/>
    </source>
</evidence>
<feature type="coiled-coil region" evidence="2">
    <location>
        <begin position="67"/>
        <end position="133"/>
    </location>
</feature>
<dbReference type="Gene3D" id="2.70.70.10">
    <property type="entry name" value="Glucose Permease (Domain IIA)"/>
    <property type="match status" value="1"/>
</dbReference>
<dbReference type="AlphaFoldDB" id="A0A370GA63"/>
<dbReference type="InterPro" id="IPR011055">
    <property type="entry name" value="Dup_hybrid_motif"/>
</dbReference>
<evidence type="ECO:0000313" key="7">
    <source>
        <dbReference type="Proteomes" id="UP000255326"/>
    </source>
</evidence>
<evidence type="ECO:0000313" key="6">
    <source>
        <dbReference type="EMBL" id="RDI40090.1"/>
    </source>
</evidence>
<name>A0A370GA63_9BACI</name>
<keyword evidence="2" id="KW-0175">Coiled coil</keyword>
<dbReference type="Gene3D" id="6.10.250.3150">
    <property type="match status" value="1"/>
</dbReference>
<dbReference type="InterPro" id="IPR057309">
    <property type="entry name" value="PcsB_CC"/>
</dbReference>
<dbReference type="SUPFAM" id="SSF51261">
    <property type="entry name" value="Duplicated hybrid motif"/>
    <property type="match status" value="1"/>
</dbReference>
<keyword evidence="6" id="KW-0378">Hydrolase</keyword>
<reference evidence="6 7" key="1">
    <citation type="submission" date="2018-07" db="EMBL/GenBank/DDBJ databases">
        <title>Genomic Encyclopedia of Type Strains, Phase IV (KMG-IV): sequencing the most valuable type-strain genomes for metagenomic binning, comparative biology and taxonomic classification.</title>
        <authorList>
            <person name="Goeker M."/>
        </authorList>
    </citation>
    <scope>NUCLEOTIDE SEQUENCE [LARGE SCALE GENOMIC DNA]</scope>
    <source>
        <strain evidence="6 7">DSM 25281</strain>
    </source>
</reference>
<dbReference type="PANTHER" id="PTHR21666:SF270">
    <property type="entry name" value="MUREIN HYDROLASE ACTIVATOR ENVC"/>
    <property type="match status" value="1"/>
</dbReference>
<evidence type="ECO:0000256" key="2">
    <source>
        <dbReference type="SAM" id="Coils"/>
    </source>
</evidence>
<proteinExistence type="predicted"/>
<sequence>MRRRNILSFTLATTLGVTSLFAANGMATASTLSNLQKQQQENHNKQNSVKSNINTKSSAIDKVKGDQQDVKAEIAKLDQAIAETDQKIKDKQTEIANTQAEIEKLKGEIEELKKRIAERNELLKQRARAIQTQGGSVNYLDVLLGAESFSDFIDRASAVTTLVNADKQIIEEQKRDKADLEEKQASVEKKLADLQSMLQDLNNMKSKFNSQKAQRNELLKELHKQQKSLEAEKLNLQEEQELLKGQDAAFAKAIQLEKGRLAELERQRKAAAAERARQAAAAAAHSSSGGGGSVSESLPAVTSGDFMRPAEGYVSSEFGGRWGEIHYGMDIAKGGSVPVVAAADGVVIRSYLSSSYGNCIFVAHSVNGKQYTTVYAHMSTRLIGTGATVAKGQKIGYMGSTGESTGQHLHFELHEGPWTADKRNAVNPRRYINF</sequence>
<organism evidence="6 7">
    <name type="scientific">Falsibacillus pallidus</name>
    <dbReference type="NCBI Taxonomy" id="493781"/>
    <lineage>
        <taxon>Bacteria</taxon>
        <taxon>Bacillati</taxon>
        <taxon>Bacillota</taxon>
        <taxon>Bacilli</taxon>
        <taxon>Bacillales</taxon>
        <taxon>Bacillaceae</taxon>
        <taxon>Falsibacillus</taxon>
    </lineage>
</organism>
<feature type="chain" id="PRO_5016744559" evidence="3">
    <location>
        <begin position="23"/>
        <end position="434"/>
    </location>
</feature>
<dbReference type="InterPro" id="IPR016047">
    <property type="entry name" value="M23ase_b-sheet_dom"/>
</dbReference>
<evidence type="ECO:0000256" key="1">
    <source>
        <dbReference type="ARBA" id="ARBA00022729"/>
    </source>
</evidence>
<evidence type="ECO:0000259" key="4">
    <source>
        <dbReference type="Pfam" id="PF01551"/>
    </source>
</evidence>
<dbReference type="EMBL" id="QQAY01000012">
    <property type="protein sequence ID" value="RDI40090.1"/>
    <property type="molecule type" value="Genomic_DNA"/>
</dbReference>
<keyword evidence="7" id="KW-1185">Reference proteome</keyword>
<accession>A0A370GA63</accession>
<protein>
    <submittedName>
        <fullName evidence="6">Peptidoglycan hydrolase CwlO-like protein</fullName>
    </submittedName>
</protein>
<dbReference type="RefSeq" id="WP_245948497.1">
    <property type="nucleotide sequence ID" value="NZ_QQAY01000012.1"/>
</dbReference>
<dbReference type="Pfam" id="PF01551">
    <property type="entry name" value="Peptidase_M23"/>
    <property type="match status" value="1"/>
</dbReference>
<feature type="domain" description="M23ase beta-sheet core" evidence="4">
    <location>
        <begin position="325"/>
        <end position="427"/>
    </location>
</feature>